<evidence type="ECO:0000313" key="1">
    <source>
        <dbReference type="EMBL" id="KYC44641.1"/>
    </source>
</evidence>
<sequence>MSRFLNLQTNFRNSSAVKKEGGLSASGTIPEILLIAIGSDDERFITSEFPESWSSCPVNILTSVVFPAPLGPRRPKNSPSLTLRLIPLSAL</sequence>
<name>A0A150II31_9EURY</name>
<gene>
    <name evidence="1" type="ORF">AMQ22_02281</name>
</gene>
<dbReference type="AlphaFoldDB" id="A0A150II31"/>
<reference evidence="1 2" key="1">
    <citation type="journal article" date="2016" name="ISME J.">
        <title>Chasing the elusive Euryarchaeota class WSA2: genomes reveal a uniquely fastidious methyl-reducing methanogen.</title>
        <authorList>
            <person name="Nobu M.K."/>
            <person name="Narihiro T."/>
            <person name="Kuroda K."/>
            <person name="Mei R."/>
            <person name="Liu W.T."/>
        </authorList>
    </citation>
    <scope>NUCLEOTIDE SEQUENCE [LARGE SCALE GENOMIC DNA]</scope>
    <source>
        <strain evidence="1">U1lsi0528_Bin055</strain>
    </source>
</reference>
<dbReference type="Proteomes" id="UP000075398">
    <property type="component" value="Unassembled WGS sequence"/>
</dbReference>
<dbReference type="EMBL" id="LNGC01000265">
    <property type="protein sequence ID" value="KYC44641.1"/>
    <property type="molecule type" value="Genomic_DNA"/>
</dbReference>
<accession>A0A150II31</accession>
<proteinExistence type="predicted"/>
<comment type="caution">
    <text evidence="1">The sequence shown here is derived from an EMBL/GenBank/DDBJ whole genome shotgun (WGS) entry which is preliminary data.</text>
</comment>
<organism evidence="1 2">
    <name type="scientific">Candidatus Methanofastidiosum methylothiophilum</name>
    <dbReference type="NCBI Taxonomy" id="1705564"/>
    <lineage>
        <taxon>Archaea</taxon>
        <taxon>Methanobacteriati</taxon>
        <taxon>Methanobacteriota</taxon>
        <taxon>Stenosarchaea group</taxon>
        <taxon>Candidatus Methanofastidiosia</taxon>
        <taxon>Candidatus Methanofastidiosales</taxon>
        <taxon>Candidatus Methanofastidiosaceae</taxon>
        <taxon>Candidatus Methanofastidiosum</taxon>
    </lineage>
</organism>
<evidence type="ECO:0000313" key="2">
    <source>
        <dbReference type="Proteomes" id="UP000075398"/>
    </source>
</evidence>
<protein>
    <submittedName>
        <fullName evidence="1">Uncharacterized protein</fullName>
    </submittedName>
</protein>